<dbReference type="Proteomes" id="UP000245469">
    <property type="component" value="Unassembled WGS sequence"/>
</dbReference>
<evidence type="ECO:0000256" key="1">
    <source>
        <dbReference type="ARBA" id="ARBA00004651"/>
    </source>
</evidence>
<comment type="subcellular location">
    <subcellularLocation>
        <location evidence="1 7">Cell membrane</location>
        <topology evidence="1 7">Multi-pass membrane protein</topology>
    </subcellularLocation>
</comment>
<dbReference type="SUPFAM" id="SSF161098">
    <property type="entry name" value="MetI-like"/>
    <property type="match status" value="1"/>
</dbReference>
<dbReference type="Gene3D" id="1.10.3720.10">
    <property type="entry name" value="MetI-like"/>
    <property type="match status" value="1"/>
</dbReference>
<dbReference type="InterPro" id="IPR000515">
    <property type="entry name" value="MetI-like"/>
</dbReference>
<evidence type="ECO:0000313" key="10">
    <source>
        <dbReference type="Proteomes" id="UP000245469"/>
    </source>
</evidence>
<dbReference type="RefSeq" id="WP_109775790.1">
    <property type="nucleotide sequence ID" value="NZ_QGDQ01000025.1"/>
</dbReference>
<feature type="domain" description="ABC transmembrane type-1" evidence="8">
    <location>
        <begin position="115"/>
        <end position="342"/>
    </location>
</feature>
<protein>
    <submittedName>
        <fullName evidence="9">Peptide/nickel transport system permease protein</fullName>
    </submittedName>
</protein>
<dbReference type="Pfam" id="PF00528">
    <property type="entry name" value="BPD_transp_1"/>
    <property type="match status" value="1"/>
</dbReference>
<feature type="transmembrane region" description="Helical" evidence="7">
    <location>
        <begin position="121"/>
        <end position="142"/>
    </location>
</feature>
<dbReference type="EMBL" id="QGDQ01000025">
    <property type="protein sequence ID" value="PWJ49572.1"/>
    <property type="molecule type" value="Genomic_DNA"/>
</dbReference>
<dbReference type="Pfam" id="PF19300">
    <property type="entry name" value="BPD_transp_1_N"/>
    <property type="match status" value="1"/>
</dbReference>
<evidence type="ECO:0000256" key="7">
    <source>
        <dbReference type="RuleBase" id="RU363032"/>
    </source>
</evidence>
<feature type="transmembrane region" description="Helical" evidence="7">
    <location>
        <begin position="323"/>
        <end position="349"/>
    </location>
</feature>
<feature type="transmembrane region" description="Helical" evidence="7">
    <location>
        <begin position="25"/>
        <end position="47"/>
    </location>
</feature>
<keyword evidence="2 7" id="KW-0813">Transport</keyword>
<dbReference type="GO" id="GO:0005886">
    <property type="term" value="C:plasma membrane"/>
    <property type="evidence" value="ECO:0007669"/>
    <property type="project" value="UniProtKB-SubCell"/>
</dbReference>
<dbReference type="InterPro" id="IPR035906">
    <property type="entry name" value="MetI-like_sf"/>
</dbReference>
<dbReference type="PROSITE" id="PS50928">
    <property type="entry name" value="ABC_TM1"/>
    <property type="match status" value="1"/>
</dbReference>
<evidence type="ECO:0000256" key="6">
    <source>
        <dbReference type="ARBA" id="ARBA00023136"/>
    </source>
</evidence>
<organism evidence="9 10">
    <name type="scientific">Quadrisphaera granulorum</name>
    <dbReference type="NCBI Taxonomy" id="317664"/>
    <lineage>
        <taxon>Bacteria</taxon>
        <taxon>Bacillati</taxon>
        <taxon>Actinomycetota</taxon>
        <taxon>Actinomycetes</taxon>
        <taxon>Kineosporiales</taxon>
        <taxon>Kineosporiaceae</taxon>
        <taxon>Quadrisphaera</taxon>
    </lineage>
</organism>
<keyword evidence="10" id="KW-1185">Reference proteome</keyword>
<dbReference type="GO" id="GO:0071916">
    <property type="term" value="F:dipeptide transmembrane transporter activity"/>
    <property type="evidence" value="ECO:0007669"/>
    <property type="project" value="TreeGrafter"/>
</dbReference>
<evidence type="ECO:0000256" key="2">
    <source>
        <dbReference type="ARBA" id="ARBA00022448"/>
    </source>
</evidence>
<feature type="transmembrane region" description="Helical" evidence="7">
    <location>
        <begin position="277"/>
        <end position="303"/>
    </location>
</feature>
<dbReference type="AlphaFoldDB" id="A0A315ZWG5"/>
<feature type="transmembrane region" description="Helical" evidence="7">
    <location>
        <begin position="162"/>
        <end position="182"/>
    </location>
</feature>
<evidence type="ECO:0000256" key="4">
    <source>
        <dbReference type="ARBA" id="ARBA00022692"/>
    </source>
</evidence>
<keyword evidence="4 7" id="KW-0812">Transmembrane</keyword>
<proteinExistence type="inferred from homology"/>
<evidence type="ECO:0000256" key="5">
    <source>
        <dbReference type="ARBA" id="ARBA00022989"/>
    </source>
</evidence>
<gene>
    <name evidence="9" type="ORF">BXY45_12539</name>
</gene>
<dbReference type="InterPro" id="IPR045621">
    <property type="entry name" value="BPD_transp_1_N"/>
</dbReference>
<reference evidence="9 10" key="1">
    <citation type="submission" date="2018-03" db="EMBL/GenBank/DDBJ databases">
        <title>Genomic Encyclopedia of Archaeal and Bacterial Type Strains, Phase II (KMG-II): from individual species to whole genera.</title>
        <authorList>
            <person name="Goeker M."/>
        </authorList>
    </citation>
    <scope>NUCLEOTIDE SEQUENCE [LARGE SCALE GENOMIC DNA]</scope>
    <source>
        <strain evidence="9 10">DSM 44889</strain>
    </source>
</reference>
<dbReference type="OrthoDB" id="5169641at2"/>
<dbReference type="PANTHER" id="PTHR43163:SF6">
    <property type="entry name" value="DIPEPTIDE TRANSPORT SYSTEM PERMEASE PROTEIN DPPB-RELATED"/>
    <property type="match status" value="1"/>
</dbReference>
<keyword evidence="5 7" id="KW-1133">Transmembrane helix</keyword>
<name>A0A315ZWG5_9ACTN</name>
<evidence type="ECO:0000313" key="9">
    <source>
        <dbReference type="EMBL" id="PWJ49572.1"/>
    </source>
</evidence>
<evidence type="ECO:0000256" key="3">
    <source>
        <dbReference type="ARBA" id="ARBA00022475"/>
    </source>
</evidence>
<keyword evidence="6 7" id="KW-0472">Membrane</keyword>
<comment type="similarity">
    <text evidence="7">Belongs to the binding-protein-dependent transport system permease family.</text>
</comment>
<dbReference type="CDD" id="cd06261">
    <property type="entry name" value="TM_PBP2"/>
    <property type="match status" value="1"/>
</dbReference>
<sequence>MTITTTTAGARPRRAPALGGALKRAATGLLGVLMTLLLASVVSFVVLRAVPGDPARLIVGPLATPDVLAGVRAQLGLDDPLWLQYLRYVRDFATLQWGYSYSNGADVTAVMAARLPATLELALWAFLFAVVGAVVVATLASFRGGAFATVAKVVSLVGLGTPQFWVALVLILVLGSSGLGVLPGPSGRLTSFLEPPAHVTGLYTVDGLLAGQPIVFSDALAHLALPAISLAIIPGAFLTRLLTANQNDVARSPFVTVVRSKGVSRWAAHRRHVLHNALLPSVSSAGLVLASLITGSVLVESVFNWPGIGQVLVQGIQRQDFAVVQAFVLLSAVLYVAANTVADIAVALLDPRLRVRGGSK</sequence>
<evidence type="ECO:0000259" key="8">
    <source>
        <dbReference type="PROSITE" id="PS50928"/>
    </source>
</evidence>
<dbReference type="PANTHER" id="PTHR43163">
    <property type="entry name" value="DIPEPTIDE TRANSPORT SYSTEM PERMEASE PROTEIN DPPB-RELATED"/>
    <property type="match status" value="1"/>
</dbReference>
<comment type="caution">
    <text evidence="9">The sequence shown here is derived from an EMBL/GenBank/DDBJ whole genome shotgun (WGS) entry which is preliminary data.</text>
</comment>
<keyword evidence="3" id="KW-1003">Cell membrane</keyword>
<accession>A0A315ZWG5</accession>